<dbReference type="AlphaFoldDB" id="A0A975GDY9"/>
<name>A0A975GDY9_9BACT</name>
<gene>
    <name evidence="1" type="ORF">GJV85_13450</name>
</gene>
<keyword evidence="2" id="KW-1185">Reference proteome</keyword>
<keyword evidence="1" id="KW-0614">Plasmid</keyword>
<sequence length="282" mass="32900">MRQDYFNKNVNQIKSIAASNDSYNLNDLKGLLINLKEKGLVSNSMSSSKFYDRLVDIGLLSFSVFMDGGYLTRYSFNESLSDEKLLTSLKKNAFLSMSSALNYIGLSEYRNNFIFISKEQTDKGSDSGDVELTQKAIDNAFAKDYRKTHMIGKYNNKHIIFLQPKYTMQVGVTEIDGIKVSSVNRALVEMVVNVQYFRNSREIIDVFSKIKNHINVDEVFAITQRFDFIYPYFQSIGYILEEIGFEKRELDEFKECISEFDFYTDKNQLNYSYNPYWKMYHV</sequence>
<reference evidence="1" key="1">
    <citation type="submission" date="2019-11" db="EMBL/GenBank/DDBJ databases">
        <authorList>
            <person name="Kojima H."/>
        </authorList>
    </citation>
    <scope>NUCLEOTIDE SEQUENCE</scope>
    <source>
        <strain evidence="1">H1576</strain>
        <plasmid evidence="1">pSULFM1</plasmid>
    </source>
</reference>
<dbReference type="EMBL" id="CP046073">
    <property type="protein sequence ID" value="QSZ43175.1"/>
    <property type="molecule type" value="Genomic_DNA"/>
</dbReference>
<geneLocation type="plasmid" evidence="1 2">
    <name>pSULFM1</name>
</geneLocation>
<dbReference type="RefSeq" id="WP_207563207.1">
    <property type="nucleotide sequence ID" value="NZ_CP046073.1"/>
</dbReference>
<organism evidence="1 2">
    <name type="scientific">Sulfurimonas aquatica</name>
    <dbReference type="NCBI Taxonomy" id="2672570"/>
    <lineage>
        <taxon>Bacteria</taxon>
        <taxon>Pseudomonadati</taxon>
        <taxon>Campylobacterota</taxon>
        <taxon>Epsilonproteobacteria</taxon>
        <taxon>Campylobacterales</taxon>
        <taxon>Sulfurimonadaceae</taxon>
        <taxon>Sulfurimonas</taxon>
    </lineage>
</organism>
<reference evidence="1" key="2">
    <citation type="submission" date="2021-04" db="EMBL/GenBank/DDBJ databases">
        <title>Isolation and characterization of a novel species of the genus Sulfurimonas.</title>
        <authorList>
            <person name="Fukui M."/>
        </authorList>
    </citation>
    <scope>NUCLEOTIDE SEQUENCE</scope>
    <source>
        <strain evidence="1">H1576</strain>
        <plasmid evidence="1">pSULFM1</plasmid>
    </source>
</reference>
<evidence type="ECO:0000313" key="1">
    <source>
        <dbReference type="EMBL" id="QSZ43175.1"/>
    </source>
</evidence>
<dbReference type="KEGG" id="saqt:GJV85_13450"/>
<proteinExistence type="predicted"/>
<protein>
    <submittedName>
        <fullName evidence="1">Uncharacterized protein</fullName>
    </submittedName>
</protein>
<accession>A0A975GDY9</accession>
<evidence type="ECO:0000313" key="2">
    <source>
        <dbReference type="Proteomes" id="UP000671852"/>
    </source>
</evidence>
<dbReference type="Proteomes" id="UP000671852">
    <property type="component" value="Plasmid pSULFM1"/>
</dbReference>